<dbReference type="PANTHER" id="PTHR44943">
    <property type="entry name" value="CELLULOSE SYNTHASE OPERON PROTEIN C"/>
    <property type="match status" value="1"/>
</dbReference>
<dbReference type="Gene3D" id="1.25.40.10">
    <property type="entry name" value="Tetratricopeptide repeat domain"/>
    <property type="match status" value="4"/>
</dbReference>
<dbReference type="Pfam" id="PF07719">
    <property type="entry name" value="TPR_2"/>
    <property type="match status" value="1"/>
</dbReference>
<dbReference type="Pfam" id="PF13432">
    <property type="entry name" value="TPR_16"/>
    <property type="match status" value="1"/>
</dbReference>
<dbReference type="AlphaFoldDB" id="A0A379DWN3"/>
<dbReference type="Pfam" id="PF13181">
    <property type="entry name" value="TPR_8"/>
    <property type="match status" value="3"/>
</dbReference>
<organism evidence="4 5">
    <name type="scientific">Prevotella disiens</name>
    <dbReference type="NCBI Taxonomy" id="28130"/>
    <lineage>
        <taxon>Bacteria</taxon>
        <taxon>Pseudomonadati</taxon>
        <taxon>Bacteroidota</taxon>
        <taxon>Bacteroidia</taxon>
        <taxon>Bacteroidales</taxon>
        <taxon>Prevotellaceae</taxon>
        <taxon>Prevotella</taxon>
    </lineage>
</organism>
<feature type="repeat" description="TPR" evidence="3">
    <location>
        <begin position="90"/>
        <end position="123"/>
    </location>
</feature>
<keyword evidence="2 3" id="KW-0802">TPR repeat</keyword>
<dbReference type="SMART" id="SM00028">
    <property type="entry name" value="TPR"/>
    <property type="match status" value="9"/>
</dbReference>
<evidence type="ECO:0000313" key="4">
    <source>
        <dbReference type="EMBL" id="SUB84570.1"/>
    </source>
</evidence>
<evidence type="ECO:0000256" key="3">
    <source>
        <dbReference type="PROSITE-ProRule" id="PRU00339"/>
    </source>
</evidence>
<evidence type="ECO:0000256" key="1">
    <source>
        <dbReference type="ARBA" id="ARBA00022737"/>
    </source>
</evidence>
<dbReference type="InterPro" id="IPR011990">
    <property type="entry name" value="TPR-like_helical_dom_sf"/>
</dbReference>
<sequence>MLPLCFALTALPMQAQGNDVRYNYFFIEAIRQQEMGNLSAAFDLLNHARELNPNAPEVYFELAGYYVDIQNTKEARYCFEKAAELAPENATYLEKMGQFYISQTDYLKAIEAYERLYSSNKTREDVLQILFQLYGSQNNYKKTLDVLQRMELLLGSNEQLSLTKMQIYEQMGNKKKAQEELINLVRKHPLDLNYRIMLGNWLFQNNKKKEAFKEYQTVLKEEPDNAYAHLSLLDYYRDAKNEKMVETLTEKLLSSKKTEKETKMALLRQVIADNEQSETKDSTEVLQLFDHVLSYPQTDADIMMMKAAYLSLKQAPKDSINKVYEKAIAIEPDNSRARIALIQNLWEKEEYNKVIEIAKPAQEYNPTEMAFYYFEGFAHYMKKDNDAALKAFKKGVTQIKPDSEPNMVSDFYAIMGDILHEKGLNKEAFEAYDSCFQWRADNYNALNNYAYYLSLTLKDLEKAEKASYKTIKAEPKNPTFLDTYAWILFLQKRYEEAQIYIDEAIKNAPDSNATFLEHAGDIYYHTGKVDKALEFWQESLKLNKDNPTLKKKIEQKKYIAK</sequence>
<feature type="repeat" description="TPR" evidence="3">
    <location>
        <begin position="192"/>
        <end position="225"/>
    </location>
</feature>
<gene>
    <name evidence="4" type="ORF">NCTC11157_00275</name>
</gene>
<accession>A0A379DWN3</accession>
<feature type="repeat" description="TPR" evidence="3">
    <location>
        <begin position="56"/>
        <end position="89"/>
    </location>
</feature>
<dbReference type="InterPro" id="IPR013105">
    <property type="entry name" value="TPR_2"/>
</dbReference>
<dbReference type="InterPro" id="IPR051685">
    <property type="entry name" value="Ycf3/AcsC/BcsC/TPR_MFPF"/>
</dbReference>
<dbReference type="InterPro" id="IPR019734">
    <property type="entry name" value="TPR_rpt"/>
</dbReference>
<keyword evidence="1" id="KW-0677">Repeat</keyword>
<dbReference type="PANTHER" id="PTHR44943:SF8">
    <property type="entry name" value="TPR REPEAT-CONTAINING PROTEIN MJ0263"/>
    <property type="match status" value="1"/>
</dbReference>
<protein>
    <submittedName>
        <fullName evidence="4">Tetratricopeptide repeat protein</fullName>
    </submittedName>
</protein>
<proteinExistence type="predicted"/>
<dbReference type="RefSeq" id="WP_021669796.1">
    <property type="nucleotide sequence ID" value="NZ_CAUPLV010000002.1"/>
</dbReference>
<dbReference type="EMBL" id="UGTL01000001">
    <property type="protein sequence ID" value="SUB84570.1"/>
    <property type="molecule type" value="Genomic_DNA"/>
</dbReference>
<feature type="repeat" description="TPR" evidence="3">
    <location>
        <begin position="513"/>
        <end position="546"/>
    </location>
</feature>
<evidence type="ECO:0000256" key="2">
    <source>
        <dbReference type="ARBA" id="ARBA00022803"/>
    </source>
</evidence>
<dbReference type="GeneID" id="91081539"/>
<name>A0A379DWN3_9BACT</name>
<dbReference type="OrthoDB" id="9814220at2"/>
<dbReference type="SUPFAM" id="SSF48452">
    <property type="entry name" value="TPR-like"/>
    <property type="match status" value="2"/>
</dbReference>
<dbReference type="Proteomes" id="UP000254072">
    <property type="component" value="Unassembled WGS sequence"/>
</dbReference>
<dbReference type="PROSITE" id="PS50005">
    <property type="entry name" value="TPR"/>
    <property type="match status" value="4"/>
</dbReference>
<evidence type="ECO:0000313" key="5">
    <source>
        <dbReference type="Proteomes" id="UP000254072"/>
    </source>
</evidence>
<reference evidence="4 5" key="1">
    <citation type="submission" date="2018-06" db="EMBL/GenBank/DDBJ databases">
        <authorList>
            <consortium name="Pathogen Informatics"/>
            <person name="Doyle S."/>
        </authorList>
    </citation>
    <scope>NUCLEOTIDE SEQUENCE [LARGE SCALE GENOMIC DNA]</scope>
    <source>
        <strain evidence="4 5">NCTC11157</strain>
    </source>
</reference>